<comment type="caution">
    <text evidence="1">The sequence shown here is derived from an EMBL/GenBank/DDBJ whole genome shotgun (WGS) entry which is preliminary data.</text>
</comment>
<reference evidence="1 2" key="1">
    <citation type="journal article" date="2020" name="Int. J. Syst. Evol. Microbiol.">
        <title>Tenacibaculum piscium sp. nov., isolated from skin ulcers of sea-farmed fish, and description of Tenacibaculum finnmarkense sp. nov. with subdivision into genomovars finnmarkense and ulcerans.</title>
        <authorList>
            <person name="Olsen A.B."/>
            <person name="Spilsberg B."/>
            <person name="Nilsen H.K."/>
            <person name="Lagesen K."/>
            <person name="Gulla S."/>
            <person name="Avendano-Herrera R."/>
            <person name="Irgang R."/>
            <person name="Duchaud E."/>
            <person name="Colquhoun D.J."/>
        </authorList>
    </citation>
    <scope>NUCLEOTIDE SEQUENCE [LARGE SCALE GENOMIC DNA]</scope>
    <source>
        <strain evidence="1 2">TNO037</strain>
    </source>
</reference>
<sequence>MFFHFKNSIDIDQKNQDSIKKDLFWNNFSKETIDYSDELFKNYNLPSNFFIEENYTNTNIDENLLNKKRQEYLNVKVSPILISFLTYEDVDYGVRSEGEKIICEQIEQNSVVALNWINELYIQNFSNEKILIGLLRILGNLDEDDISSIGHVIALASLSHSNTEIKELGVRAFENWSSSKSYSILSNVKVGEKWLQEYINQVIKDLEIDLCLSL</sequence>
<evidence type="ECO:0000313" key="2">
    <source>
        <dbReference type="Proteomes" id="UP000806077"/>
    </source>
</evidence>
<gene>
    <name evidence="1" type="ORF">F7645_12795</name>
</gene>
<dbReference type="AlphaFoldDB" id="A0AAP1WHC8"/>
<keyword evidence="2" id="KW-1185">Reference proteome</keyword>
<name>A0AAP1WHC8_9FLAO</name>
<proteinExistence type="predicted"/>
<dbReference type="EMBL" id="WXXV01000051">
    <property type="protein sequence ID" value="MBE7696291.1"/>
    <property type="molecule type" value="Genomic_DNA"/>
</dbReference>
<dbReference type="Proteomes" id="UP000806077">
    <property type="component" value="Unassembled WGS sequence"/>
</dbReference>
<dbReference type="RefSeq" id="WP_101955919.1">
    <property type="nucleotide sequence ID" value="NZ_JAJHTL010000050.1"/>
</dbReference>
<protein>
    <submittedName>
        <fullName evidence="1">Uncharacterized protein</fullName>
    </submittedName>
</protein>
<organism evidence="1 2">
    <name type="scientific">Tenacibaculum finnmarkense genomovar finnmarkense</name>
    <dbReference type="NCBI Taxonomy" id="1458503"/>
    <lineage>
        <taxon>Bacteria</taxon>
        <taxon>Pseudomonadati</taxon>
        <taxon>Bacteroidota</taxon>
        <taxon>Flavobacteriia</taxon>
        <taxon>Flavobacteriales</taxon>
        <taxon>Flavobacteriaceae</taxon>
        <taxon>Tenacibaculum</taxon>
        <taxon>Tenacibaculum finnmarkense</taxon>
    </lineage>
</organism>
<evidence type="ECO:0000313" key="1">
    <source>
        <dbReference type="EMBL" id="MBE7696291.1"/>
    </source>
</evidence>
<accession>A0AAP1WHC8</accession>